<dbReference type="Gene3D" id="3.40.190.10">
    <property type="entry name" value="Periplasmic binding protein-like II"/>
    <property type="match status" value="2"/>
</dbReference>
<dbReference type="RefSeq" id="WP_380793415.1">
    <property type="nucleotide sequence ID" value="NZ_JBHRVU010000004.1"/>
</dbReference>
<dbReference type="PANTHER" id="PTHR30118">
    <property type="entry name" value="HTH-TYPE TRANSCRIPTIONAL REGULATOR LEUO-RELATED"/>
    <property type="match status" value="1"/>
</dbReference>
<accession>A0ABV7NCG2</accession>
<dbReference type="InterPro" id="IPR036390">
    <property type="entry name" value="WH_DNA-bd_sf"/>
</dbReference>
<dbReference type="InterPro" id="IPR000847">
    <property type="entry name" value="LysR_HTH_N"/>
</dbReference>
<keyword evidence="4" id="KW-0804">Transcription</keyword>
<dbReference type="PROSITE" id="PS50931">
    <property type="entry name" value="HTH_LYSR"/>
    <property type="match status" value="1"/>
</dbReference>
<reference evidence="7" key="1">
    <citation type="journal article" date="2019" name="Int. J. Syst. Evol. Microbiol.">
        <title>The Global Catalogue of Microorganisms (GCM) 10K type strain sequencing project: providing services to taxonomists for standard genome sequencing and annotation.</title>
        <authorList>
            <consortium name="The Broad Institute Genomics Platform"/>
            <consortium name="The Broad Institute Genome Sequencing Center for Infectious Disease"/>
            <person name="Wu L."/>
            <person name="Ma J."/>
        </authorList>
    </citation>
    <scope>NUCLEOTIDE SEQUENCE [LARGE SCALE GENOMIC DNA]</scope>
    <source>
        <strain evidence="7">CCM 7491</strain>
    </source>
</reference>
<evidence type="ECO:0000313" key="7">
    <source>
        <dbReference type="Proteomes" id="UP001595681"/>
    </source>
</evidence>
<comment type="similarity">
    <text evidence="1">Belongs to the LysR transcriptional regulatory family.</text>
</comment>
<feature type="domain" description="HTH lysR-type" evidence="5">
    <location>
        <begin position="1"/>
        <end position="52"/>
    </location>
</feature>
<dbReference type="Pfam" id="PF00126">
    <property type="entry name" value="HTH_1"/>
    <property type="match status" value="1"/>
</dbReference>
<keyword evidence="3" id="KW-0238">DNA-binding</keyword>
<dbReference type="PRINTS" id="PR00039">
    <property type="entry name" value="HTHLYSR"/>
</dbReference>
<dbReference type="InterPro" id="IPR050389">
    <property type="entry name" value="LysR-type_TF"/>
</dbReference>
<dbReference type="InterPro" id="IPR037402">
    <property type="entry name" value="YidZ_PBP2"/>
</dbReference>
<dbReference type="Gene3D" id="1.10.10.10">
    <property type="entry name" value="Winged helix-like DNA-binding domain superfamily/Winged helix DNA-binding domain"/>
    <property type="match status" value="1"/>
</dbReference>
<gene>
    <name evidence="6" type="ORF">ACFOKF_04225</name>
</gene>
<dbReference type="InterPro" id="IPR036388">
    <property type="entry name" value="WH-like_DNA-bd_sf"/>
</dbReference>
<dbReference type="PANTHER" id="PTHR30118:SF15">
    <property type="entry name" value="TRANSCRIPTIONAL REGULATORY PROTEIN"/>
    <property type="match status" value="1"/>
</dbReference>
<evidence type="ECO:0000256" key="3">
    <source>
        <dbReference type="ARBA" id="ARBA00023125"/>
    </source>
</evidence>
<evidence type="ECO:0000313" key="6">
    <source>
        <dbReference type="EMBL" id="MFC3440413.1"/>
    </source>
</evidence>
<organism evidence="6 7">
    <name type="scientific">Sphingobium rhizovicinum</name>
    <dbReference type="NCBI Taxonomy" id="432308"/>
    <lineage>
        <taxon>Bacteria</taxon>
        <taxon>Pseudomonadati</taxon>
        <taxon>Pseudomonadota</taxon>
        <taxon>Alphaproteobacteria</taxon>
        <taxon>Sphingomonadales</taxon>
        <taxon>Sphingomonadaceae</taxon>
        <taxon>Sphingobium</taxon>
    </lineage>
</organism>
<dbReference type="SUPFAM" id="SSF53850">
    <property type="entry name" value="Periplasmic binding protein-like II"/>
    <property type="match status" value="1"/>
</dbReference>
<evidence type="ECO:0000256" key="4">
    <source>
        <dbReference type="ARBA" id="ARBA00023163"/>
    </source>
</evidence>
<dbReference type="SUPFAM" id="SSF46785">
    <property type="entry name" value="Winged helix' DNA-binding domain"/>
    <property type="match status" value="1"/>
</dbReference>
<name>A0ABV7NCG2_9SPHN</name>
<evidence type="ECO:0000259" key="5">
    <source>
        <dbReference type="PROSITE" id="PS50931"/>
    </source>
</evidence>
<dbReference type="Pfam" id="PF03466">
    <property type="entry name" value="LysR_substrate"/>
    <property type="match status" value="1"/>
</dbReference>
<dbReference type="InterPro" id="IPR005119">
    <property type="entry name" value="LysR_subst-bd"/>
</dbReference>
<evidence type="ECO:0000256" key="1">
    <source>
        <dbReference type="ARBA" id="ARBA00009437"/>
    </source>
</evidence>
<comment type="caution">
    <text evidence="6">The sequence shown here is derived from an EMBL/GenBank/DDBJ whole genome shotgun (WGS) entry which is preliminary data.</text>
</comment>
<dbReference type="EMBL" id="JBHRVU010000004">
    <property type="protein sequence ID" value="MFC3440413.1"/>
    <property type="molecule type" value="Genomic_DNA"/>
</dbReference>
<proteinExistence type="inferred from homology"/>
<protein>
    <submittedName>
        <fullName evidence="6">LysR family transcriptional regulator</fullName>
    </submittedName>
</protein>
<dbReference type="Proteomes" id="UP001595681">
    <property type="component" value="Unassembled WGS sequence"/>
</dbReference>
<keyword evidence="2" id="KW-0805">Transcription regulation</keyword>
<dbReference type="CDD" id="cd08417">
    <property type="entry name" value="PBP2_Nitroaromatics_like"/>
    <property type="match status" value="1"/>
</dbReference>
<sequence length="286" mass="31423">MTLSILLQTRSVSRAAQRLGLSQPTVSRALGQLRQLLADPLLVRSGAGMTLTRRGVELAQPLEDWLALTTTMLAPSDFAPETLDRVFRMAATDYGVLSVLSPALPAIGAAAPDCRIDVSAFSEDMFRKLAAGELDLVIYGLEPDLSLAHSRHLFRETQSLIVRPDHPLATQDSVTLDDYLRWPHVAISIGEPHVDHVHASLGDRADERRVVARLPYFYAAPDLIGASDAILTMPDRAAQRFARSHGFACLPAPQEVAGFDYWLLWHERSARDPATLWLIEMLATAA</sequence>
<evidence type="ECO:0000256" key="2">
    <source>
        <dbReference type="ARBA" id="ARBA00023015"/>
    </source>
</evidence>
<keyword evidence="7" id="KW-1185">Reference proteome</keyword>